<organism evidence="2 3">
    <name type="scientific">Mangrovactinospora gilvigrisea</name>
    <dbReference type="NCBI Taxonomy" id="1428644"/>
    <lineage>
        <taxon>Bacteria</taxon>
        <taxon>Bacillati</taxon>
        <taxon>Actinomycetota</taxon>
        <taxon>Actinomycetes</taxon>
        <taxon>Kitasatosporales</taxon>
        <taxon>Streptomycetaceae</taxon>
        <taxon>Mangrovactinospora</taxon>
    </lineage>
</organism>
<keyword evidence="1" id="KW-1133">Transmembrane helix</keyword>
<keyword evidence="3" id="KW-1185">Reference proteome</keyword>
<evidence type="ECO:0000313" key="3">
    <source>
        <dbReference type="Proteomes" id="UP000243342"/>
    </source>
</evidence>
<evidence type="ECO:0000313" key="2">
    <source>
        <dbReference type="EMBL" id="OIV36918.1"/>
    </source>
</evidence>
<sequence length="85" mass="8620">MTWEIPLFAVLGLLVGLAAARVAPRRFGDRPRMAAATGLVAAVCGGIVSRVVLGGALAFLGAAAAAVLLVCVASRPDGAVTRRHR</sequence>
<proteinExistence type="predicted"/>
<dbReference type="EMBL" id="MLCF01000069">
    <property type="protein sequence ID" value="OIV36918.1"/>
    <property type="molecule type" value="Genomic_DNA"/>
</dbReference>
<accession>A0A1J7BE58</accession>
<feature type="transmembrane region" description="Helical" evidence="1">
    <location>
        <begin position="51"/>
        <end position="73"/>
    </location>
</feature>
<name>A0A1J7BE58_9ACTN</name>
<dbReference type="Proteomes" id="UP000243342">
    <property type="component" value="Unassembled WGS sequence"/>
</dbReference>
<keyword evidence="1" id="KW-0472">Membrane</keyword>
<dbReference type="RefSeq" id="WP_071657121.1">
    <property type="nucleotide sequence ID" value="NZ_MLCF01000069.1"/>
</dbReference>
<comment type="caution">
    <text evidence="2">The sequence shown here is derived from an EMBL/GenBank/DDBJ whole genome shotgun (WGS) entry which is preliminary data.</text>
</comment>
<evidence type="ECO:0000256" key="1">
    <source>
        <dbReference type="SAM" id="Phobius"/>
    </source>
</evidence>
<gene>
    <name evidence="2" type="ORF">BIV57_13720</name>
</gene>
<dbReference type="AlphaFoldDB" id="A0A1J7BE58"/>
<keyword evidence="1" id="KW-0812">Transmembrane</keyword>
<protein>
    <submittedName>
        <fullName evidence="2">Uncharacterized protein</fullName>
    </submittedName>
</protein>
<reference evidence="2 3" key="1">
    <citation type="submission" date="2016-10" db="EMBL/GenBank/DDBJ databases">
        <title>Genome sequence of Streptomyces gilvigriseus MUSC 26.</title>
        <authorList>
            <person name="Lee L.-H."/>
            <person name="Ser H.-L."/>
        </authorList>
    </citation>
    <scope>NUCLEOTIDE SEQUENCE [LARGE SCALE GENOMIC DNA]</scope>
    <source>
        <strain evidence="2 3">MUSC 26</strain>
    </source>
</reference>